<dbReference type="SUPFAM" id="SSF75005">
    <property type="entry name" value="Arabinanase/levansucrase/invertase"/>
    <property type="match status" value="1"/>
</dbReference>
<comment type="caution">
    <text evidence="1">The sequence shown here is derived from an EMBL/GenBank/DDBJ whole genome shotgun (WGS) entry which is preliminary data.</text>
</comment>
<evidence type="ECO:0008006" key="2">
    <source>
        <dbReference type="Google" id="ProtNLM"/>
    </source>
</evidence>
<accession>A0A6B0YQ26</accession>
<gene>
    <name evidence="1" type="ORF">F4Y42_06315</name>
</gene>
<dbReference type="AlphaFoldDB" id="A0A6B0YQ26"/>
<dbReference type="Gene3D" id="2.115.10.20">
    <property type="entry name" value="Glycosyl hydrolase domain, family 43"/>
    <property type="match status" value="2"/>
</dbReference>
<protein>
    <recommendedName>
        <fullName evidence="2">Glycosyl hydrolase family 32 N-terminal domain-containing protein</fullName>
    </recommendedName>
</protein>
<dbReference type="EMBL" id="VXRG01000054">
    <property type="protein sequence ID" value="MXY93050.1"/>
    <property type="molecule type" value="Genomic_DNA"/>
</dbReference>
<proteinExistence type="predicted"/>
<evidence type="ECO:0000313" key="1">
    <source>
        <dbReference type="EMBL" id="MXY93050.1"/>
    </source>
</evidence>
<reference evidence="1" key="1">
    <citation type="submission" date="2019-09" db="EMBL/GenBank/DDBJ databases">
        <title>Characterisation of the sponge microbiome using genome-centric metagenomics.</title>
        <authorList>
            <person name="Engelberts J.P."/>
            <person name="Robbins S.J."/>
            <person name="De Goeij J.M."/>
            <person name="Aranda M."/>
            <person name="Bell S.C."/>
            <person name="Webster N.S."/>
        </authorList>
    </citation>
    <scope>NUCLEOTIDE SEQUENCE</scope>
    <source>
        <strain evidence="1">SB0664_bin_27</strain>
    </source>
</reference>
<organism evidence="1">
    <name type="scientific">Caldilineaceae bacterium SB0664_bin_27</name>
    <dbReference type="NCBI Taxonomy" id="2605260"/>
    <lineage>
        <taxon>Bacteria</taxon>
        <taxon>Bacillati</taxon>
        <taxon>Chloroflexota</taxon>
        <taxon>Caldilineae</taxon>
        <taxon>Caldilineales</taxon>
        <taxon>Caldilineaceae</taxon>
    </lineage>
</organism>
<dbReference type="InterPro" id="IPR023296">
    <property type="entry name" value="Glyco_hydro_beta-prop_sf"/>
</dbReference>
<sequence length="490" mass="55539">MASESNRKFARKERQLFFDDDDIDRIDRLERTLHQPDKKGAVIRSDPHMQLLADSDGGPAYRPQTRTAPVWDAEAKLWKFWTIGAKLDWNQGRSSYHESRDGLHWYQPSIGQLEYQGSRDNNHVAIPLDETRTSEVLGVIYDAGDPDPNRRFKAISFIMEPDLSIIFGVSPDGINWKKHEAPAILSGDEPNFSFDAADHRYIATVKVRGKWGRSHAVTTSQDFDEWSEPELVFQADDEDQELAREVIALRLANPALQQTIVNHPEEHGVDVYNFSISRYESRYIGFASMFHHVGRSVDGRNHDGFHHLQLASSRDMYTWERQGNRQPFIDSSPLGGGAYDTLQMLGPSSPVRREDELWFYYTGVKFRRPPQNWDPDHAAICLAVLRRDGFVSLGAGGEAGSLVTEPFSWEGDQLYINAAADDGAVTVELLDVDSRPVPGYGVEDASSLNEDSVRQPVVWGENNRMPDPANGPVRLRISLTNAEIYSYWFE</sequence>
<name>A0A6B0YQ26_9CHLR</name>